<keyword evidence="2" id="KW-1185">Reference proteome</keyword>
<dbReference type="AlphaFoldDB" id="A0A3P7NPM5"/>
<dbReference type="GO" id="GO:0005085">
    <property type="term" value="F:guanyl-nucleotide exchange factor activity"/>
    <property type="evidence" value="ECO:0007669"/>
    <property type="project" value="TreeGrafter"/>
</dbReference>
<sequence>MSFVSSSTGYSSARSSLRSSEISDDSPLNAGHSSSNDIFIGRKLLARETSLSEVRRLKLVSSGTVSQLDRIAMELLETERSYVNDLNDVIQVISDYLATIIFNDRQAVLFFICHPASSYISEQFRNSLNESI</sequence>
<dbReference type="Proteomes" id="UP000271098">
    <property type="component" value="Unassembled WGS sequence"/>
</dbReference>
<evidence type="ECO:0008006" key="3">
    <source>
        <dbReference type="Google" id="ProtNLM"/>
    </source>
</evidence>
<dbReference type="PANTHER" id="PTHR45924:SF2">
    <property type="entry name" value="FI17866P1"/>
    <property type="match status" value="1"/>
</dbReference>
<dbReference type="Gene3D" id="1.20.900.10">
    <property type="entry name" value="Dbl homology (DH) domain"/>
    <property type="match status" value="1"/>
</dbReference>
<dbReference type="InterPro" id="IPR035899">
    <property type="entry name" value="DBL_dom_sf"/>
</dbReference>
<proteinExistence type="predicted"/>
<accession>A0A3P7NPM5</accession>
<dbReference type="PANTHER" id="PTHR45924">
    <property type="entry name" value="FI17866P1"/>
    <property type="match status" value="1"/>
</dbReference>
<protein>
    <recommendedName>
        <fullName evidence="3">DH domain-containing protein</fullName>
    </recommendedName>
</protein>
<organism evidence="1 2">
    <name type="scientific">Gongylonema pulchrum</name>
    <dbReference type="NCBI Taxonomy" id="637853"/>
    <lineage>
        <taxon>Eukaryota</taxon>
        <taxon>Metazoa</taxon>
        <taxon>Ecdysozoa</taxon>
        <taxon>Nematoda</taxon>
        <taxon>Chromadorea</taxon>
        <taxon>Rhabditida</taxon>
        <taxon>Spirurina</taxon>
        <taxon>Spiruromorpha</taxon>
        <taxon>Spiruroidea</taxon>
        <taxon>Gongylonematidae</taxon>
        <taxon>Gongylonema</taxon>
    </lineage>
</organism>
<evidence type="ECO:0000313" key="1">
    <source>
        <dbReference type="EMBL" id="VDN42690.1"/>
    </source>
</evidence>
<gene>
    <name evidence="1" type="ORF">GPUH_LOCUS24325</name>
</gene>
<name>A0A3P7NPM5_9BILA</name>
<dbReference type="GO" id="GO:0031267">
    <property type="term" value="F:small GTPase binding"/>
    <property type="evidence" value="ECO:0007669"/>
    <property type="project" value="TreeGrafter"/>
</dbReference>
<dbReference type="OrthoDB" id="1594986at2759"/>
<dbReference type="EMBL" id="UYRT01100751">
    <property type="protein sequence ID" value="VDN42690.1"/>
    <property type="molecule type" value="Genomic_DNA"/>
</dbReference>
<dbReference type="SUPFAM" id="SSF48065">
    <property type="entry name" value="DBL homology domain (DH-domain)"/>
    <property type="match status" value="1"/>
</dbReference>
<evidence type="ECO:0000313" key="2">
    <source>
        <dbReference type="Proteomes" id="UP000271098"/>
    </source>
</evidence>
<reference evidence="1 2" key="1">
    <citation type="submission" date="2018-11" db="EMBL/GenBank/DDBJ databases">
        <authorList>
            <consortium name="Pathogen Informatics"/>
        </authorList>
    </citation>
    <scope>NUCLEOTIDE SEQUENCE [LARGE SCALE GENOMIC DNA]</scope>
</reference>